<reference evidence="5 6" key="1">
    <citation type="journal article" date="2015" name="Biol. Direct">
        <title>Babela massiliensis, a representative of a widespread bacterial phylum with unusual adaptations to parasitism in amoebae.</title>
        <authorList>
            <person name="Pagnier I."/>
            <person name="Yutin N."/>
            <person name="Croce O."/>
            <person name="Makarova K.S."/>
            <person name="Wolf Y.I."/>
            <person name="Benamar S."/>
            <person name="Raoult D."/>
            <person name="Koonin E.V."/>
            <person name="La Scola B."/>
        </authorList>
    </citation>
    <scope>NUCLEOTIDE SEQUENCE [LARGE SCALE GENOMIC DNA]</scope>
    <source>
        <strain evidence="6">BABL1</strain>
    </source>
</reference>
<feature type="repeat" description="ANK" evidence="3">
    <location>
        <begin position="362"/>
        <end position="394"/>
    </location>
</feature>
<dbReference type="SUPFAM" id="SSF48403">
    <property type="entry name" value="Ankyrin repeat"/>
    <property type="match status" value="2"/>
</dbReference>
<dbReference type="InterPro" id="IPR002110">
    <property type="entry name" value="Ankyrin_rpt"/>
</dbReference>
<feature type="repeat" description="ANK" evidence="3">
    <location>
        <begin position="296"/>
        <end position="328"/>
    </location>
</feature>
<feature type="repeat" description="ANK" evidence="3">
    <location>
        <begin position="329"/>
        <end position="361"/>
    </location>
</feature>
<dbReference type="PROSITE" id="PS50297">
    <property type="entry name" value="ANK_REP_REGION"/>
    <property type="match status" value="3"/>
</dbReference>
<dbReference type="SMART" id="SM00248">
    <property type="entry name" value="ANK"/>
    <property type="match status" value="7"/>
</dbReference>
<feature type="signal peptide" evidence="4">
    <location>
        <begin position="1"/>
        <end position="23"/>
    </location>
</feature>
<accession>V6DHM6</accession>
<dbReference type="AlphaFoldDB" id="V6DHM6"/>
<dbReference type="RefSeq" id="WP_023793053.1">
    <property type="nucleotide sequence ID" value="NC_023003.1"/>
</dbReference>
<keyword evidence="2 3" id="KW-0040">ANK repeat</keyword>
<evidence type="ECO:0000313" key="5">
    <source>
        <dbReference type="EMBL" id="CDK31050.1"/>
    </source>
</evidence>
<evidence type="ECO:0000256" key="4">
    <source>
        <dbReference type="SAM" id="SignalP"/>
    </source>
</evidence>
<name>V6DHM6_9BACT</name>
<feature type="chain" id="PRO_5004744550" evidence="4">
    <location>
        <begin position="24"/>
        <end position="418"/>
    </location>
</feature>
<evidence type="ECO:0000313" key="6">
    <source>
        <dbReference type="Proteomes" id="UP000018769"/>
    </source>
</evidence>
<keyword evidence="4" id="KW-0732">Signal</keyword>
<dbReference type="PANTHER" id="PTHR24198">
    <property type="entry name" value="ANKYRIN REPEAT AND PROTEIN KINASE DOMAIN-CONTAINING PROTEIN"/>
    <property type="match status" value="1"/>
</dbReference>
<keyword evidence="1" id="KW-0677">Repeat</keyword>
<dbReference type="STRING" id="673862.BABL1_gene_761"/>
<dbReference type="HOGENOM" id="CLU_717049_0_0_7"/>
<organism evidence="5 6">
    <name type="scientific">Candidatus Babela massiliensis</name>
    <dbReference type="NCBI Taxonomy" id="673862"/>
    <lineage>
        <taxon>Bacteria</taxon>
        <taxon>Candidatus Babelota</taxon>
        <taxon>Candidatus Babeliae</taxon>
        <taxon>Candidatus Babeliales</taxon>
        <taxon>Candidatus Babeliaceae</taxon>
        <taxon>Candidatus Babela</taxon>
    </lineage>
</organism>
<dbReference type="InterPro" id="IPR036770">
    <property type="entry name" value="Ankyrin_rpt-contain_sf"/>
</dbReference>
<dbReference type="eggNOG" id="COG0666">
    <property type="taxonomic scope" value="Bacteria"/>
</dbReference>
<keyword evidence="6" id="KW-1185">Reference proteome</keyword>
<protein>
    <submittedName>
        <fullName evidence="5">Ankyrin repeats containing protein</fullName>
    </submittedName>
</protein>
<sequence>MKKYLFFSICLTIFLCTSFSAMHRDDYEVLYSSGNSMFEYSSSWIEDDEESILDCLKGSKTLMQLVNKLDKFLYNNEEYKYLLIVDKDPDNLMNQIINKFLGRYQNNYDQDFEHNIIDQLVEIIKNIGSNRLVERILSCLKYYYQIDINKTKNSKENLVLIQAIYDKDIELLKKLLSLSNINMNIKSIDGDNPLIFALKLYGRSFKDRDVFKIVEILSNNKIINICSGGYTPLGLIAYYGNMQLFNLIIYKQADINMSDNNGNTPLIILAKYGHKKILEELLRYSDILKINAQNKDGYTALMMAAYYNNFKVAKKLILYKANLNIQDQSKNTALTYAIFFKNDDIANLLLDNQADVNVQNIKGETPLIMAIKNNNLNLVKKIIDNGAKLNFKDTEGLDALDWAHKMDLNDISELLQSK</sequence>
<proteinExistence type="predicted"/>
<dbReference type="PROSITE" id="PS50088">
    <property type="entry name" value="ANK_REPEAT"/>
    <property type="match status" value="4"/>
</dbReference>
<dbReference type="KEGG" id="dpb:BABL1_gene_761"/>
<dbReference type="Proteomes" id="UP000018769">
    <property type="component" value="Chromosome I"/>
</dbReference>
<dbReference type="EMBL" id="HG793133">
    <property type="protein sequence ID" value="CDK31050.1"/>
    <property type="molecule type" value="Genomic_DNA"/>
</dbReference>
<evidence type="ECO:0000256" key="3">
    <source>
        <dbReference type="PROSITE-ProRule" id="PRU00023"/>
    </source>
</evidence>
<dbReference type="Pfam" id="PF12796">
    <property type="entry name" value="Ank_2"/>
    <property type="match status" value="2"/>
</dbReference>
<feature type="repeat" description="ANK" evidence="3">
    <location>
        <begin position="228"/>
        <end position="260"/>
    </location>
</feature>
<dbReference type="OrthoDB" id="5657095at2"/>
<evidence type="ECO:0000256" key="1">
    <source>
        <dbReference type="ARBA" id="ARBA00022737"/>
    </source>
</evidence>
<dbReference type="Gene3D" id="1.25.40.20">
    <property type="entry name" value="Ankyrin repeat-containing domain"/>
    <property type="match status" value="2"/>
</dbReference>
<dbReference type="PANTHER" id="PTHR24198:SF165">
    <property type="entry name" value="ANKYRIN REPEAT-CONTAINING PROTEIN-RELATED"/>
    <property type="match status" value="1"/>
</dbReference>
<gene>
    <name evidence="5" type="primary">ankX_26</name>
    <name evidence="5" type="ORF">BABL1_gene_761</name>
</gene>
<evidence type="ECO:0000256" key="2">
    <source>
        <dbReference type="ARBA" id="ARBA00023043"/>
    </source>
</evidence>